<evidence type="ECO:0000313" key="2">
    <source>
        <dbReference type="Proteomes" id="UP000214596"/>
    </source>
</evidence>
<organism evidence="1 2">
    <name type="scientific">Vibrio parahaemolyticus</name>
    <dbReference type="NCBI Taxonomy" id="670"/>
    <lineage>
        <taxon>Bacteria</taxon>
        <taxon>Pseudomonadati</taxon>
        <taxon>Pseudomonadota</taxon>
        <taxon>Gammaproteobacteria</taxon>
        <taxon>Vibrionales</taxon>
        <taxon>Vibrionaceae</taxon>
        <taxon>Vibrio</taxon>
    </lineage>
</organism>
<proteinExistence type="predicted"/>
<sequence>MGLSTTVNITKPNLEIKAITHTSKRFNFEFLKLGKSYNVHHLEQRQREREYQMIEQACIYDRRDISRQLPHINIRTTPAASSPTPNEIAILVLSQLGSRSAYCEEGVLSIKGSTLQAAIAVNKDKQEIILVLNRNKKAAGLKSWLNKATKSQSDYLYASNISQELVKVRNTYFSNYAITITGEHKESKLINYVLTSAKKVNG</sequence>
<accession>A0A227JCS9</accession>
<comment type="caution">
    <text evidence="1">The sequence shown here is derived from an EMBL/GenBank/DDBJ whole genome shotgun (WGS) entry which is preliminary data.</text>
</comment>
<gene>
    <name evidence="1" type="ORF">CA163_11480</name>
</gene>
<name>A0A227JCS9_VIBPH</name>
<dbReference type="OrthoDB" id="9955295at2"/>
<dbReference type="Proteomes" id="UP000214596">
    <property type="component" value="Unassembled WGS sequence"/>
</dbReference>
<evidence type="ECO:0000313" key="1">
    <source>
        <dbReference type="EMBL" id="OXE32678.1"/>
    </source>
</evidence>
<dbReference type="STRING" id="670.ACZ92_02710"/>
<dbReference type="EMBL" id="NIXT01000574">
    <property type="protein sequence ID" value="OXE32678.1"/>
    <property type="molecule type" value="Genomic_DNA"/>
</dbReference>
<reference evidence="1 2" key="1">
    <citation type="journal article" date="2017" name="Appl. Environ. Microbiol.">
        <title>Parallel evolution of two clades of a major Atlantic endemic Vibrio parahaemolyticus pathogen lineage by independent acquisition of related pathogenicity islands.</title>
        <authorList>
            <person name="Xu F."/>
            <person name="Gonzalez-Escalona N."/>
            <person name="Drees K.P."/>
            <person name="Sebra R.P."/>
            <person name="Cooper V.S."/>
            <person name="Jones S.H."/>
            <person name="Whistler C.A."/>
        </authorList>
    </citation>
    <scope>NUCLEOTIDE SEQUENCE [LARGE SCALE GENOMIC DNA]</scope>
    <source>
        <strain evidence="1 2">MAVP-3</strain>
    </source>
</reference>
<dbReference type="AlphaFoldDB" id="A0A227JCS9"/>
<protein>
    <submittedName>
        <fullName evidence="1">Uncharacterized protein</fullName>
    </submittedName>
</protein>